<feature type="transmembrane region" description="Helical" evidence="2">
    <location>
        <begin position="44"/>
        <end position="66"/>
    </location>
</feature>
<feature type="transmembrane region" description="Helical" evidence="2">
    <location>
        <begin position="92"/>
        <end position="111"/>
    </location>
</feature>
<feature type="domain" description="Cytochrome oxidase subunit I profile" evidence="3">
    <location>
        <begin position="212"/>
        <end position="493"/>
    </location>
</feature>
<feature type="transmembrane region" description="Helical" evidence="2">
    <location>
        <begin position="372"/>
        <end position="393"/>
    </location>
</feature>
<keyword evidence="5" id="KW-1185">Reference proteome</keyword>
<keyword evidence="2" id="KW-1133">Transmembrane helix</keyword>
<feature type="transmembrane region" description="Helical" evidence="2">
    <location>
        <begin position="405"/>
        <end position="427"/>
    </location>
</feature>
<evidence type="ECO:0000313" key="4">
    <source>
        <dbReference type="EMBL" id="MBC2603090.1"/>
    </source>
</evidence>
<dbReference type="GO" id="GO:0020037">
    <property type="term" value="F:heme binding"/>
    <property type="evidence" value="ECO:0007669"/>
    <property type="project" value="InterPro"/>
</dbReference>
<dbReference type="Pfam" id="PF00115">
    <property type="entry name" value="COX1"/>
    <property type="match status" value="1"/>
</dbReference>
<dbReference type="InterPro" id="IPR036927">
    <property type="entry name" value="Cyt_c_oxase-like_su1_sf"/>
</dbReference>
<dbReference type="PANTHER" id="PTHR10422:SF29">
    <property type="entry name" value="CYTOCHROME C OXIDASE SUBUNIT 1 HOMOLOG, BACTEROID"/>
    <property type="match status" value="1"/>
</dbReference>
<organism evidence="4 5">
    <name type="scientific">Puniceicoccus vermicola</name>
    <dbReference type="NCBI Taxonomy" id="388746"/>
    <lineage>
        <taxon>Bacteria</taxon>
        <taxon>Pseudomonadati</taxon>
        <taxon>Verrucomicrobiota</taxon>
        <taxon>Opitutia</taxon>
        <taxon>Puniceicoccales</taxon>
        <taxon>Puniceicoccaceae</taxon>
        <taxon>Puniceicoccus</taxon>
    </lineage>
</organism>
<keyword evidence="1" id="KW-0813">Transport</keyword>
<feature type="transmembrane region" description="Helical" evidence="2">
    <location>
        <begin position="155"/>
        <end position="179"/>
    </location>
</feature>
<name>A0A7X1B294_9BACT</name>
<dbReference type="PANTHER" id="PTHR10422">
    <property type="entry name" value="CYTOCHROME C OXIDASE SUBUNIT 1"/>
    <property type="match status" value="1"/>
</dbReference>
<dbReference type="EMBL" id="JACHVA010000118">
    <property type="protein sequence ID" value="MBC2603090.1"/>
    <property type="molecule type" value="Genomic_DNA"/>
</dbReference>
<protein>
    <submittedName>
        <fullName evidence="4">Cbb3-type cytochrome c oxidase subunit I</fullName>
    </submittedName>
</protein>
<keyword evidence="1" id="KW-0249">Electron transport</keyword>
<dbReference type="SUPFAM" id="SSF81442">
    <property type="entry name" value="Cytochrome c oxidase subunit I-like"/>
    <property type="match status" value="1"/>
</dbReference>
<dbReference type="GO" id="GO:0022904">
    <property type="term" value="P:respiratory electron transport chain"/>
    <property type="evidence" value="ECO:0007669"/>
    <property type="project" value="TreeGrafter"/>
</dbReference>
<evidence type="ECO:0000256" key="1">
    <source>
        <dbReference type="ARBA" id="ARBA00022660"/>
    </source>
</evidence>
<dbReference type="AlphaFoldDB" id="A0A7X1B294"/>
<dbReference type="GO" id="GO:0015990">
    <property type="term" value="P:electron transport coupled proton transport"/>
    <property type="evidence" value="ECO:0007669"/>
    <property type="project" value="TreeGrafter"/>
</dbReference>
<feature type="transmembrane region" description="Helical" evidence="2">
    <location>
        <begin position="332"/>
        <end position="352"/>
    </location>
</feature>
<evidence type="ECO:0000259" key="3">
    <source>
        <dbReference type="PROSITE" id="PS50855"/>
    </source>
</evidence>
<dbReference type="GO" id="GO:0009060">
    <property type="term" value="P:aerobic respiration"/>
    <property type="evidence" value="ECO:0007669"/>
    <property type="project" value="InterPro"/>
</dbReference>
<dbReference type="GO" id="GO:0016020">
    <property type="term" value="C:membrane"/>
    <property type="evidence" value="ECO:0007669"/>
    <property type="project" value="InterPro"/>
</dbReference>
<keyword evidence="2" id="KW-0812">Transmembrane</keyword>
<dbReference type="Gene3D" id="1.20.210.10">
    <property type="entry name" value="Cytochrome c oxidase-like, subunit I domain"/>
    <property type="match status" value="1"/>
</dbReference>
<keyword evidence="2" id="KW-0472">Membrane</keyword>
<proteinExistence type="predicted"/>
<feature type="transmembrane region" description="Helical" evidence="2">
    <location>
        <begin position="123"/>
        <end position="143"/>
    </location>
</feature>
<feature type="transmembrane region" description="Helical" evidence="2">
    <location>
        <begin position="191"/>
        <end position="214"/>
    </location>
</feature>
<feature type="transmembrane region" description="Helical" evidence="2">
    <location>
        <begin position="260"/>
        <end position="277"/>
    </location>
</feature>
<feature type="transmembrane region" description="Helical" evidence="2">
    <location>
        <begin position="289"/>
        <end position="311"/>
    </location>
</feature>
<accession>A0A7X1B294</accession>
<feature type="transmembrane region" description="Helical" evidence="2">
    <location>
        <begin position="226"/>
        <end position="248"/>
    </location>
</feature>
<dbReference type="PROSITE" id="PS50855">
    <property type="entry name" value="COX1"/>
    <property type="match status" value="1"/>
</dbReference>
<gene>
    <name evidence="4" type="ORF">H5P30_15005</name>
</gene>
<reference evidence="4 5" key="1">
    <citation type="submission" date="2020-07" db="EMBL/GenBank/DDBJ databases">
        <authorList>
            <person name="Feng X."/>
        </authorList>
    </citation>
    <scope>NUCLEOTIDE SEQUENCE [LARGE SCALE GENOMIC DNA]</scope>
    <source>
        <strain evidence="4 5">JCM14086</strain>
    </source>
</reference>
<evidence type="ECO:0000256" key="2">
    <source>
        <dbReference type="SAM" id="Phobius"/>
    </source>
</evidence>
<dbReference type="Proteomes" id="UP000525652">
    <property type="component" value="Unassembled WGS sequence"/>
</dbReference>
<evidence type="ECO:0000313" key="5">
    <source>
        <dbReference type="Proteomes" id="UP000525652"/>
    </source>
</evidence>
<comment type="caution">
    <text evidence="4">The sequence shown here is derived from an EMBL/GenBank/DDBJ whole genome shotgun (WGS) entry which is preliminary data.</text>
</comment>
<dbReference type="InterPro" id="IPR023616">
    <property type="entry name" value="Cyt_c_oxase-like_su1_dom"/>
</dbReference>
<sequence>MSTESVTIEPPKPAAETKGIYGNRSADERVALSVIDSSMKVGGVFFVCCGVAWLLIGSLLGFAASFKLHNPDFLASIPELTFGRVRSAHLNAMTYGWANNAVFAVGLWIMARLCRAPVRHGGLLIIAGAMWNIGVLIGVRGILFGDMTSVEWLEIPTYITPVLALSYALIGVWGILAFHHRKGEHVYVSQWYILGALFWFPWIYTVAQMLIFFAPARGTVQAITNWWFAHNVLGLWYTPVGLGAVYYLIPKILGRPIHSYYLSILGFWSLALFYNWAGVHHLIGGPIPLWLQTAGIVGSIGMVIPVVVVAVNHHMTVTGCFRQVWNSPTLRFIVFGAVSYTAVSLLGSMMAIPEVNVVTHFTHFTVAHAHHGAYAFFTMVMFGSIYFMVPRLIQREWPSATLIRIHFWTCGLGVGIYIVGLSIGGWMQGMMMNNPEIPFLEIVQYMVPWLMSRSVAGILMTIGHCAFAINVAWILLGPKVAEPKVTFAKKATA</sequence>
<dbReference type="RefSeq" id="WP_185693732.1">
    <property type="nucleotide sequence ID" value="NZ_JACHVA010000118.1"/>
</dbReference>
<keyword evidence="1" id="KW-0679">Respiratory chain</keyword>
<dbReference type="InterPro" id="IPR000883">
    <property type="entry name" value="Cyt_C_Oxase_1"/>
</dbReference>
<feature type="transmembrane region" description="Helical" evidence="2">
    <location>
        <begin position="455"/>
        <end position="476"/>
    </location>
</feature>
<dbReference type="GO" id="GO:0004129">
    <property type="term" value="F:cytochrome-c oxidase activity"/>
    <property type="evidence" value="ECO:0007669"/>
    <property type="project" value="InterPro"/>
</dbReference>